<keyword evidence="3" id="KW-1185">Reference proteome</keyword>
<protein>
    <submittedName>
        <fullName evidence="2">Microcystin-dependent protein</fullName>
    </submittedName>
</protein>
<evidence type="ECO:0000313" key="2">
    <source>
        <dbReference type="EMBL" id="SHO65140.1"/>
    </source>
</evidence>
<evidence type="ECO:0000259" key="1">
    <source>
        <dbReference type="Pfam" id="PF07484"/>
    </source>
</evidence>
<evidence type="ECO:0000313" key="3">
    <source>
        <dbReference type="Proteomes" id="UP000184609"/>
    </source>
</evidence>
<dbReference type="AlphaFoldDB" id="A0A1M7ZJQ6"/>
<dbReference type="EMBL" id="FRXN01000006">
    <property type="protein sequence ID" value="SHO65140.1"/>
    <property type="molecule type" value="Genomic_DNA"/>
</dbReference>
<dbReference type="SUPFAM" id="SSF88874">
    <property type="entry name" value="Receptor-binding domain of short tail fibre protein gp12"/>
    <property type="match status" value="1"/>
</dbReference>
<reference evidence="3" key="1">
    <citation type="submission" date="2016-12" db="EMBL/GenBank/DDBJ databases">
        <authorList>
            <person name="Varghese N."/>
            <person name="Submissions S."/>
        </authorList>
    </citation>
    <scope>NUCLEOTIDE SEQUENCE [LARGE SCALE GENOMIC DNA]</scope>
    <source>
        <strain evidence="3">DSM 25035</strain>
    </source>
</reference>
<organism evidence="2 3">
    <name type="scientific">Algoriphagus zhangzhouensis</name>
    <dbReference type="NCBI Taxonomy" id="1073327"/>
    <lineage>
        <taxon>Bacteria</taxon>
        <taxon>Pseudomonadati</taxon>
        <taxon>Bacteroidota</taxon>
        <taxon>Cytophagia</taxon>
        <taxon>Cytophagales</taxon>
        <taxon>Cyclobacteriaceae</taxon>
        <taxon>Algoriphagus</taxon>
    </lineage>
</organism>
<proteinExistence type="predicted"/>
<dbReference type="Proteomes" id="UP000184609">
    <property type="component" value="Unassembled WGS sequence"/>
</dbReference>
<dbReference type="InterPro" id="IPR037053">
    <property type="entry name" value="Phage_tail_collar_dom_sf"/>
</dbReference>
<feature type="domain" description="Phage tail collar" evidence="1">
    <location>
        <begin position="6"/>
        <end position="62"/>
    </location>
</feature>
<dbReference type="OrthoDB" id="9810174at2"/>
<dbReference type="Gene3D" id="3.90.1340.10">
    <property type="entry name" value="Phage tail collar domain"/>
    <property type="match status" value="1"/>
</dbReference>
<gene>
    <name evidence="2" type="ORF">SAMN04488108_3890</name>
</gene>
<dbReference type="Pfam" id="PF07484">
    <property type="entry name" value="Collar"/>
    <property type="match status" value="1"/>
</dbReference>
<name>A0A1M7ZJQ6_9BACT</name>
<sequence length="180" mass="18711">MEGMIGEVRIFAGNFAPRTWAFCEGQLLAIAQNTALFSILGTTYGGDGRTTFGLPDLRGRFPISPGTGPGLSNVALGQRAGGENVTMTQATMPNHSHPMNVDSGAGTTNEPTGNYPASNNVQVERGGTVYDVNSFAASPNASMGAGAVGNTGGSIPMNIRNPYLGSYYIICLQGVYPSRN</sequence>
<accession>A0A1M7ZJQ6</accession>
<dbReference type="RefSeq" id="WP_073573477.1">
    <property type="nucleotide sequence ID" value="NZ_FRXN01000006.1"/>
</dbReference>
<dbReference type="STRING" id="1073327.SAMN04488108_3890"/>
<dbReference type="InterPro" id="IPR011083">
    <property type="entry name" value="Phage_tail_collar_dom"/>
</dbReference>